<dbReference type="Gene3D" id="1.10.287.110">
    <property type="entry name" value="DnaJ domain"/>
    <property type="match status" value="1"/>
</dbReference>
<dbReference type="Gene3D" id="2.60.260.20">
    <property type="entry name" value="Urease metallochaperone UreE, N-terminal domain"/>
    <property type="match status" value="2"/>
</dbReference>
<protein>
    <submittedName>
        <fullName evidence="4">ARAD1C34166p</fullName>
    </submittedName>
</protein>
<dbReference type="Pfam" id="PF00226">
    <property type="entry name" value="DnaJ"/>
    <property type="match status" value="1"/>
</dbReference>
<feature type="compositionally biased region" description="Polar residues" evidence="2">
    <location>
        <begin position="321"/>
        <end position="331"/>
    </location>
</feature>
<feature type="region of interest" description="Disordered" evidence="2">
    <location>
        <begin position="320"/>
        <end position="347"/>
    </location>
</feature>
<keyword evidence="1" id="KW-0143">Chaperone</keyword>
<dbReference type="InterPro" id="IPR051339">
    <property type="entry name" value="DnaJ_subfamily_B"/>
</dbReference>
<reference evidence="4" key="1">
    <citation type="submission" date="2014-02" db="EMBL/GenBank/DDBJ databases">
        <authorList>
            <person name="Genoscope - CEA"/>
        </authorList>
    </citation>
    <scope>NUCLEOTIDE SEQUENCE</scope>
    <source>
        <strain evidence="4">LS3</strain>
    </source>
</reference>
<dbReference type="FunFam" id="2.60.260.20:FF:000002">
    <property type="entry name" value="Dnaj homolog subfamily b member"/>
    <property type="match status" value="1"/>
</dbReference>
<dbReference type="GO" id="GO:0051082">
    <property type="term" value="F:unfolded protein binding"/>
    <property type="evidence" value="ECO:0007669"/>
    <property type="project" value="InterPro"/>
</dbReference>
<gene>
    <name evidence="4" type="ORF">GNLVRS02_ARAD1C34166g</name>
</gene>
<dbReference type="InterPro" id="IPR001623">
    <property type="entry name" value="DnaJ_domain"/>
</dbReference>
<dbReference type="GO" id="GO:0051087">
    <property type="term" value="F:protein-folding chaperone binding"/>
    <property type="evidence" value="ECO:0007669"/>
    <property type="project" value="TreeGrafter"/>
</dbReference>
<dbReference type="Pfam" id="PF01556">
    <property type="entry name" value="DnaJ_C"/>
    <property type="match status" value="1"/>
</dbReference>
<dbReference type="PROSITE" id="PS00636">
    <property type="entry name" value="DNAJ_1"/>
    <property type="match status" value="1"/>
</dbReference>
<organism evidence="4">
    <name type="scientific">Blastobotrys adeninivorans</name>
    <name type="common">Yeast</name>
    <name type="synonym">Arxula adeninivorans</name>
    <dbReference type="NCBI Taxonomy" id="409370"/>
    <lineage>
        <taxon>Eukaryota</taxon>
        <taxon>Fungi</taxon>
        <taxon>Dikarya</taxon>
        <taxon>Ascomycota</taxon>
        <taxon>Saccharomycotina</taxon>
        <taxon>Dipodascomycetes</taxon>
        <taxon>Dipodascales</taxon>
        <taxon>Trichomonascaceae</taxon>
        <taxon>Blastobotrys</taxon>
    </lineage>
</organism>
<dbReference type="AlphaFoldDB" id="A0A060T3K1"/>
<dbReference type="CDD" id="cd10747">
    <property type="entry name" value="DnaJ_C"/>
    <property type="match status" value="1"/>
</dbReference>
<evidence type="ECO:0000256" key="1">
    <source>
        <dbReference type="ARBA" id="ARBA00023186"/>
    </source>
</evidence>
<dbReference type="InterPro" id="IPR008971">
    <property type="entry name" value="HSP40/DnaJ_pept-bd"/>
</dbReference>
<evidence type="ECO:0000259" key="3">
    <source>
        <dbReference type="PROSITE" id="PS50076"/>
    </source>
</evidence>
<dbReference type="FunFam" id="2.60.260.20:FF:000013">
    <property type="entry name" value="DnaJ subfamily B member 11"/>
    <property type="match status" value="1"/>
</dbReference>
<dbReference type="PANTHER" id="PTHR24078:SF553">
    <property type="entry name" value="DNAJ HOMOLOG SUBFAMILY B MEMBER 5"/>
    <property type="match status" value="1"/>
</dbReference>
<reference evidence="4" key="2">
    <citation type="submission" date="2014-06" db="EMBL/GenBank/DDBJ databases">
        <title>The complete genome of Blastobotrys (Arxula) adeninivorans LS3 - a yeast of biotechnological interest.</title>
        <authorList>
            <person name="Kunze G."/>
            <person name="Gaillardin C."/>
            <person name="Czernicka M."/>
            <person name="Durrens P."/>
            <person name="Martin T."/>
            <person name="Boer E."/>
            <person name="Gabaldon T."/>
            <person name="Cruz J."/>
            <person name="Talla E."/>
            <person name="Marck C."/>
            <person name="Goffeau A."/>
            <person name="Barbe V."/>
            <person name="Baret P."/>
            <person name="Baronian K."/>
            <person name="Beier S."/>
            <person name="Bleykasten C."/>
            <person name="Bode R."/>
            <person name="Casaregola S."/>
            <person name="Despons L."/>
            <person name="Fairhead C."/>
            <person name="Giersberg M."/>
            <person name="Gierski P."/>
            <person name="Hahnel U."/>
            <person name="Hartmann A."/>
            <person name="Jankowska D."/>
            <person name="Jubin C."/>
            <person name="Jung P."/>
            <person name="Lafontaine I."/>
            <person name="Leh-Louis V."/>
            <person name="Lemaire M."/>
            <person name="Marcet-Houben M."/>
            <person name="Mascher M."/>
            <person name="Morel G."/>
            <person name="Richard G.-F."/>
            <person name="Riechen J."/>
            <person name="Sacerdot C."/>
            <person name="Sarkar A."/>
            <person name="Savel G."/>
            <person name="Schacherer J."/>
            <person name="Sherman D."/>
            <person name="Straub M.-L."/>
            <person name="Stein N."/>
            <person name="Thierry A."/>
            <person name="Trautwein-Schult A."/>
            <person name="Westhof E."/>
            <person name="Worch S."/>
            <person name="Dujon B."/>
            <person name="Souciet J.-L."/>
            <person name="Wincker P."/>
            <person name="Scholz U."/>
            <person name="Neuveglise N."/>
        </authorList>
    </citation>
    <scope>NUCLEOTIDE SEQUENCE</scope>
    <source>
        <strain evidence="4">LS3</strain>
    </source>
</reference>
<dbReference type="PRINTS" id="PR00625">
    <property type="entry name" value="JDOMAIN"/>
</dbReference>
<dbReference type="InterPro" id="IPR002939">
    <property type="entry name" value="DnaJ_C"/>
</dbReference>
<dbReference type="SUPFAM" id="SSF49493">
    <property type="entry name" value="HSP40/DnaJ peptide-binding domain"/>
    <property type="match status" value="2"/>
</dbReference>
<accession>A0A060T3K1</accession>
<dbReference type="PANTHER" id="PTHR24078">
    <property type="entry name" value="DNAJ HOMOLOG SUBFAMILY C MEMBER"/>
    <property type="match status" value="1"/>
</dbReference>
<sequence length="373" mass="39113">MVKDKKLYDLLGVSTDASEPEIKKAYRKAALKFHPDKPTGDTEKFKQISEAFDILSNSEKRQLYDQFGLEAARRGGVMPEEAAGAGAGGGGGYPGGFPGGFANGGTPFSFASGGPGGGAKTFHFSTGGPGGGGFQQFTTDDAFNIFRNFQTSGGFDDDDPIFSLFGGGGRRGGGMGGGMPGGMPGMGGGMFGSRSASPPQKPPAAEIKVPVSLEDLATGTTKKLKIKRRGPAGQEEKIINLDIKPGWKAGTKITFANEGDMQPDGTSQDVVFVIDEKPNSTYTRNGNDLEMSLDLTLKEALTGFSKIVPTIDGKKIKIQSARPTQPGSSVSYPGHGMPISKQPGQKGNLKVNFKVHFPSELTAQQKQAVESAF</sequence>
<dbReference type="InterPro" id="IPR036869">
    <property type="entry name" value="J_dom_sf"/>
</dbReference>
<dbReference type="InterPro" id="IPR018253">
    <property type="entry name" value="DnaJ_domain_CS"/>
</dbReference>
<evidence type="ECO:0000313" key="4">
    <source>
        <dbReference type="EMBL" id="CDP35384.1"/>
    </source>
</evidence>
<dbReference type="EMBL" id="HG937693">
    <property type="protein sequence ID" value="CDP35384.1"/>
    <property type="molecule type" value="Genomic_DNA"/>
</dbReference>
<dbReference type="CDD" id="cd06257">
    <property type="entry name" value="DnaJ"/>
    <property type="match status" value="1"/>
</dbReference>
<dbReference type="PhylomeDB" id="A0A060T3K1"/>
<dbReference type="GO" id="GO:0005829">
    <property type="term" value="C:cytosol"/>
    <property type="evidence" value="ECO:0007669"/>
    <property type="project" value="TreeGrafter"/>
</dbReference>
<dbReference type="SUPFAM" id="SSF46565">
    <property type="entry name" value="Chaperone J-domain"/>
    <property type="match status" value="1"/>
</dbReference>
<feature type="domain" description="J" evidence="3">
    <location>
        <begin position="6"/>
        <end position="68"/>
    </location>
</feature>
<name>A0A060T3K1_BLAAD</name>
<dbReference type="PROSITE" id="PS50076">
    <property type="entry name" value="DNAJ_2"/>
    <property type="match status" value="1"/>
</dbReference>
<dbReference type="SMART" id="SM00271">
    <property type="entry name" value="DnaJ"/>
    <property type="match status" value="1"/>
</dbReference>
<dbReference type="GO" id="GO:0006457">
    <property type="term" value="P:protein folding"/>
    <property type="evidence" value="ECO:0007669"/>
    <property type="project" value="InterPro"/>
</dbReference>
<evidence type="ECO:0000256" key="2">
    <source>
        <dbReference type="SAM" id="MobiDB-lite"/>
    </source>
</evidence>
<dbReference type="GO" id="GO:0006413">
    <property type="term" value="P:translational initiation"/>
    <property type="evidence" value="ECO:0007669"/>
    <property type="project" value="TreeGrafter"/>
</dbReference>
<proteinExistence type="predicted"/>